<accession>A0A9P3PTV1</accession>
<sequence>MDNLTSSPPASATSTPTRPKRKTQHADPADQLRFLLSNPKSELTSMDISDLINAASWDMLSLESKEVLKTLLPPTALLGFQPTIDPDHPSAPDCVSVDGPSGGVSPFASAEVDTSVFTDSHFLAAAHTLQDHIYSDWMSDAHAAKVKKFEEGISDGTLAAPWKDEVWERDNASTRKGHPVTNGDASGSPAIHVPESGARAGESAEVKLVTLAKNGVLRVGDIIAYKRNFTALDLVVEKDAIIQSIHPKTHNLTVLFEPGTTHHLSADLLSPQPLEPSAPTQMATIISPSQLETALLDNDGRVEKARRPNGNAWKCMTVWRWRGEPMDLGEGRWGRENHGTLFYLRSTYYHER</sequence>
<feature type="region of interest" description="Disordered" evidence="1">
    <location>
        <begin position="1"/>
        <end position="31"/>
    </location>
</feature>
<proteinExistence type="predicted"/>
<evidence type="ECO:0000313" key="3">
    <source>
        <dbReference type="EMBL" id="GLB42765.1"/>
    </source>
</evidence>
<organism evidence="3 4">
    <name type="scientific">Lyophyllum shimeji</name>
    <name type="common">Hon-shimeji</name>
    <name type="synonym">Tricholoma shimeji</name>
    <dbReference type="NCBI Taxonomy" id="47721"/>
    <lineage>
        <taxon>Eukaryota</taxon>
        <taxon>Fungi</taxon>
        <taxon>Dikarya</taxon>
        <taxon>Basidiomycota</taxon>
        <taxon>Agaricomycotina</taxon>
        <taxon>Agaricomycetes</taxon>
        <taxon>Agaricomycetidae</taxon>
        <taxon>Agaricales</taxon>
        <taxon>Tricholomatineae</taxon>
        <taxon>Lyophyllaceae</taxon>
        <taxon>Lyophyllum</taxon>
    </lineage>
</organism>
<protein>
    <submittedName>
        <fullName evidence="3">Asx homology domain containing protein</fullName>
    </submittedName>
</protein>
<gene>
    <name evidence="3" type="ORF">LshimejAT787_1202140</name>
</gene>
<keyword evidence="4" id="KW-1185">Reference proteome</keyword>
<dbReference type="OrthoDB" id="2289918at2759"/>
<reference evidence="3" key="1">
    <citation type="submission" date="2022-07" db="EMBL/GenBank/DDBJ databases">
        <title>The genome of Lyophyllum shimeji provides insight into the initial evolution of ectomycorrhizal fungal genome.</title>
        <authorList>
            <person name="Kobayashi Y."/>
            <person name="Shibata T."/>
            <person name="Hirakawa H."/>
            <person name="Shigenobu S."/>
            <person name="Nishiyama T."/>
            <person name="Yamada A."/>
            <person name="Hasebe M."/>
            <person name="Kawaguchi M."/>
        </authorList>
    </citation>
    <scope>NUCLEOTIDE SEQUENCE</scope>
    <source>
        <strain evidence="3">AT787</strain>
    </source>
</reference>
<name>A0A9P3PTV1_LYOSH</name>
<dbReference type="EMBL" id="BRPK01000012">
    <property type="protein sequence ID" value="GLB42765.1"/>
    <property type="molecule type" value="Genomic_DNA"/>
</dbReference>
<dbReference type="AlphaFoldDB" id="A0A9P3PTV1"/>
<dbReference type="Pfam" id="PF13919">
    <property type="entry name" value="ASXH"/>
    <property type="match status" value="1"/>
</dbReference>
<dbReference type="Proteomes" id="UP001063166">
    <property type="component" value="Unassembled WGS sequence"/>
</dbReference>
<evidence type="ECO:0000313" key="4">
    <source>
        <dbReference type="Proteomes" id="UP001063166"/>
    </source>
</evidence>
<evidence type="ECO:0000259" key="2">
    <source>
        <dbReference type="Pfam" id="PF13919"/>
    </source>
</evidence>
<feature type="region of interest" description="Disordered" evidence="1">
    <location>
        <begin position="171"/>
        <end position="190"/>
    </location>
</feature>
<dbReference type="InterPro" id="IPR028020">
    <property type="entry name" value="ASX_DEUBAD_dom"/>
</dbReference>
<feature type="compositionally biased region" description="Low complexity" evidence="1">
    <location>
        <begin position="1"/>
        <end position="17"/>
    </location>
</feature>
<comment type="caution">
    <text evidence="3">The sequence shown here is derived from an EMBL/GenBank/DDBJ whole genome shotgun (WGS) entry which is preliminary data.</text>
</comment>
<evidence type="ECO:0000256" key="1">
    <source>
        <dbReference type="SAM" id="MobiDB-lite"/>
    </source>
</evidence>
<feature type="domain" description="ASX DEUBAD" evidence="2">
    <location>
        <begin position="21"/>
        <end position="171"/>
    </location>
</feature>